<feature type="transmembrane region" description="Helical" evidence="7">
    <location>
        <begin position="244"/>
        <end position="263"/>
    </location>
</feature>
<dbReference type="EMBL" id="AYYY01000043">
    <property type="protein sequence ID" value="KRM61091.1"/>
    <property type="molecule type" value="Genomic_DNA"/>
</dbReference>
<feature type="transmembrane region" description="Helical" evidence="7">
    <location>
        <begin position="12"/>
        <end position="34"/>
    </location>
</feature>
<keyword evidence="10" id="KW-1185">Reference proteome</keyword>
<feature type="domain" description="Major facilitator superfamily (MFS) profile" evidence="8">
    <location>
        <begin position="8"/>
        <end position="294"/>
    </location>
</feature>
<feature type="transmembrane region" description="Helical" evidence="7">
    <location>
        <begin position="208"/>
        <end position="232"/>
    </location>
</feature>
<feature type="transmembrane region" description="Helical" evidence="7">
    <location>
        <begin position="80"/>
        <end position="104"/>
    </location>
</feature>
<comment type="caution">
    <text evidence="9">The sequence shown here is derived from an EMBL/GenBank/DDBJ whole genome shotgun (WGS) entry which is preliminary data.</text>
</comment>
<keyword evidence="6 7" id="KW-0472">Membrane</keyword>
<reference evidence="9 10" key="1">
    <citation type="journal article" date="2015" name="Genome Announc.">
        <title>Expanding the biotechnology potential of lactobacilli through comparative genomics of 213 strains and associated genera.</title>
        <authorList>
            <person name="Sun Z."/>
            <person name="Harris H.M."/>
            <person name="McCann A."/>
            <person name="Guo C."/>
            <person name="Argimon S."/>
            <person name="Zhang W."/>
            <person name="Yang X."/>
            <person name="Jeffery I.B."/>
            <person name="Cooney J.C."/>
            <person name="Kagawa T.F."/>
            <person name="Liu W."/>
            <person name="Song Y."/>
            <person name="Salvetti E."/>
            <person name="Wrobel A."/>
            <person name="Rasinkangas P."/>
            <person name="Parkhill J."/>
            <person name="Rea M.C."/>
            <person name="O'Sullivan O."/>
            <person name="Ritari J."/>
            <person name="Douillard F.P."/>
            <person name="Paul Ross R."/>
            <person name="Yang R."/>
            <person name="Briner A.E."/>
            <person name="Felis G.E."/>
            <person name="de Vos W.M."/>
            <person name="Barrangou R."/>
            <person name="Klaenhammer T.R."/>
            <person name="Caufield P.W."/>
            <person name="Cui Y."/>
            <person name="Zhang H."/>
            <person name="O'Toole P.W."/>
        </authorList>
    </citation>
    <scope>NUCLEOTIDE SEQUENCE [LARGE SCALE GENOMIC DNA]</scope>
    <source>
        <strain evidence="9 10">DSM 20634</strain>
    </source>
</reference>
<dbReference type="GO" id="GO:0005886">
    <property type="term" value="C:plasma membrane"/>
    <property type="evidence" value="ECO:0007669"/>
    <property type="project" value="UniProtKB-SubCell"/>
</dbReference>
<dbReference type="PROSITE" id="PS50850">
    <property type="entry name" value="MFS"/>
    <property type="match status" value="1"/>
</dbReference>
<dbReference type="InterPro" id="IPR020846">
    <property type="entry name" value="MFS_dom"/>
</dbReference>
<evidence type="ECO:0000256" key="6">
    <source>
        <dbReference type="ARBA" id="ARBA00023136"/>
    </source>
</evidence>
<proteinExistence type="predicted"/>
<dbReference type="Proteomes" id="UP000051733">
    <property type="component" value="Unassembled WGS sequence"/>
</dbReference>
<dbReference type="SUPFAM" id="SSF103473">
    <property type="entry name" value="MFS general substrate transporter"/>
    <property type="match status" value="1"/>
</dbReference>
<gene>
    <name evidence="9" type="ORF">FC26_GL002309</name>
</gene>
<keyword evidence="3" id="KW-1003">Cell membrane</keyword>
<evidence type="ECO:0000256" key="2">
    <source>
        <dbReference type="ARBA" id="ARBA00022448"/>
    </source>
</evidence>
<evidence type="ECO:0000256" key="5">
    <source>
        <dbReference type="ARBA" id="ARBA00022989"/>
    </source>
</evidence>
<keyword evidence="5 7" id="KW-1133">Transmembrane helix</keyword>
<evidence type="ECO:0000256" key="3">
    <source>
        <dbReference type="ARBA" id="ARBA00022475"/>
    </source>
</evidence>
<dbReference type="AlphaFoldDB" id="A0A0R2ADU8"/>
<organism evidence="9 10">
    <name type="scientific">Paucilactobacillus vaccinostercus DSM 20634</name>
    <dbReference type="NCBI Taxonomy" id="1423813"/>
    <lineage>
        <taxon>Bacteria</taxon>
        <taxon>Bacillati</taxon>
        <taxon>Bacillota</taxon>
        <taxon>Bacilli</taxon>
        <taxon>Lactobacillales</taxon>
        <taxon>Lactobacillaceae</taxon>
        <taxon>Paucilactobacillus</taxon>
    </lineage>
</organism>
<evidence type="ECO:0000256" key="1">
    <source>
        <dbReference type="ARBA" id="ARBA00004651"/>
    </source>
</evidence>
<feature type="transmembrane region" description="Helical" evidence="7">
    <location>
        <begin position="166"/>
        <end position="187"/>
    </location>
</feature>
<dbReference type="Gene3D" id="1.20.1250.20">
    <property type="entry name" value="MFS general substrate transporter like domains"/>
    <property type="match status" value="1"/>
</dbReference>
<dbReference type="Pfam" id="PF07690">
    <property type="entry name" value="MFS_1"/>
    <property type="match status" value="1"/>
</dbReference>
<dbReference type="PRINTS" id="PR01035">
    <property type="entry name" value="TCRTETA"/>
</dbReference>
<keyword evidence="2" id="KW-0813">Transport</keyword>
<evidence type="ECO:0000313" key="9">
    <source>
        <dbReference type="EMBL" id="KRM61091.1"/>
    </source>
</evidence>
<dbReference type="PANTHER" id="PTHR43414:SF6">
    <property type="entry name" value="MULTIDRUG RESISTANCE PROTEIN MDTG"/>
    <property type="match status" value="1"/>
</dbReference>
<evidence type="ECO:0000259" key="8">
    <source>
        <dbReference type="PROSITE" id="PS50850"/>
    </source>
</evidence>
<dbReference type="RefSeq" id="WP_057779556.1">
    <property type="nucleotide sequence ID" value="NZ_AYYY01000043.1"/>
</dbReference>
<protein>
    <submittedName>
        <fullName evidence="9">Multidrug transport protein</fullName>
    </submittedName>
</protein>
<dbReference type="STRING" id="1423813.FC26_GL002309"/>
<dbReference type="InterPro" id="IPR011701">
    <property type="entry name" value="MFS"/>
</dbReference>
<evidence type="ECO:0000256" key="7">
    <source>
        <dbReference type="SAM" id="Phobius"/>
    </source>
</evidence>
<evidence type="ECO:0000313" key="10">
    <source>
        <dbReference type="Proteomes" id="UP000051733"/>
    </source>
</evidence>
<dbReference type="InterPro" id="IPR001958">
    <property type="entry name" value="Tet-R_TetA/multi-R_MdtG-like"/>
</dbReference>
<accession>A0A0R2ADU8</accession>
<feature type="transmembrane region" description="Helical" evidence="7">
    <location>
        <begin position="275"/>
        <end position="293"/>
    </location>
</feature>
<dbReference type="InterPro" id="IPR036259">
    <property type="entry name" value="MFS_trans_sf"/>
</dbReference>
<dbReference type="PATRIC" id="fig|1423813.3.peg.2353"/>
<dbReference type="PANTHER" id="PTHR43414">
    <property type="entry name" value="MULTIDRUG RESISTANCE PROTEIN MDTG"/>
    <property type="match status" value="1"/>
</dbReference>
<evidence type="ECO:0000256" key="4">
    <source>
        <dbReference type="ARBA" id="ARBA00022692"/>
    </source>
</evidence>
<sequence length="294" mass="31545">MQKHWQLNLSILWLGSFITELGNALTLPFLPLYIATLGNYHGWTLNILSSIAFAVTYLAKTIVSPIWGRLADRHGRKLMCLRASGVMTLTIFANAWVPNVWWLIIFRALQGAFSGYINNAQALIADATPAAHEGHALGTLATGGVTGTLLGPLIGGLIADQVGYRATFIVAAVGMLVVFISTALFVTEDFVPQPTKSFQRSRTPISSLLLVIFFIVLTVQAASTTIQPIVSLFVHQLSPHSRNLALLSGLVTAAPGLATLLAAPRLGKLVDRIGAIRVIYWGLAGAAIILIPML</sequence>
<comment type="subcellular location">
    <subcellularLocation>
        <location evidence="1">Cell membrane</location>
        <topology evidence="1">Multi-pass membrane protein</topology>
    </subcellularLocation>
</comment>
<keyword evidence="4 7" id="KW-0812">Transmembrane</keyword>
<dbReference type="GO" id="GO:0022857">
    <property type="term" value="F:transmembrane transporter activity"/>
    <property type="evidence" value="ECO:0007669"/>
    <property type="project" value="InterPro"/>
</dbReference>
<name>A0A0R2ADU8_9LACO</name>